<feature type="disulfide bond" evidence="5">
    <location>
        <begin position="20"/>
        <end position="85"/>
    </location>
</feature>
<protein>
    <recommendedName>
        <fullName evidence="7">NTR domain-containing protein</fullName>
    </recommendedName>
</protein>
<feature type="chain" id="PRO_5020560860" description="NTR domain-containing protein" evidence="6">
    <location>
        <begin position="20"/>
        <end position="168"/>
    </location>
</feature>
<keyword evidence="3 5" id="KW-1015">Disulfide bond</keyword>
<dbReference type="PROSITE" id="PS51257">
    <property type="entry name" value="PROKAR_LIPOPROTEIN"/>
    <property type="match status" value="1"/>
</dbReference>
<accession>A0A4U5LWH3</accession>
<dbReference type="SUPFAM" id="SSF50242">
    <property type="entry name" value="TIMP-like"/>
    <property type="match status" value="1"/>
</dbReference>
<evidence type="ECO:0000256" key="1">
    <source>
        <dbReference type="ARBA" id="ARBA00004613"/>
    </source>
</evidence>
<evidence type="ECO:0000313" key="8">
    <source>
        <dbReference type="EMBL" id="TKR60536.1"/>
    </source>
</evidence>
<dbReference type="GO" id="GO:0051045">
    <property type="term" value="P:negative regulation of membrane protein ectodomain proteolysis"/>
    <property type="evidence" value="ECO:0007669"/>
    <property type="project" value="TreeGrafter"/>
</dbReference>
<keyword evidence="4" id="KW-0862">Zinc</keyword>
<dbReference type="GO" id="GO:0046872">
    <property type="term" value="F:metal ion binding"/>
    <property type="evidence" value="ECO:0007669"/>
    <property type="project" value="UniProtKB-KW"/>
</dbReference>
<feature type="binding site" evidence="4">
    <location>
        <position position="20"/>
    </location>
    <ligand>
        <name>Zn(2+)</name>
        <dbReference type="ChEBI" id="CHEBI:29105"/>
        <note>ligand shared with metalloproteinase partner</note>
    </ligand>
</feature>
<dbReference type="GO" id="GO:0005615">
    <property type="term" value="C:extracellular space"/>
    <property type="evidence" value="ECO:0007669"/>
    <property type="project" value="TreeGrafter"/>
</dbReference>
<evidence type="ECO:0000256" key="2">
    <source>
        <dbReference type="ARBA" id="ARBA00022525"/>
    </source>
</evidence>
<dbReference type="InterPro" id="IPR001134">
    <property type="entry name" value="Netrin_domain"/>
</dbReference>
<evidence type="ECO:0000256" key="3">
    <source>
        <dbReference type="ARBA" id="ARBA00023157"/>
    </source>
</evidence>
<evidence type="ECO:0000256" key="4">
    <source>
        <dbReference type="PIRSR" id="PIRSR601820-1"/>
    </source>
</evidence>
<dbReference type="AlphaFoldDB" id="A0A4U5LWH3"/>
<dbReference type="PANTHER" id="PTHR11844">
    <property type="entry name" value="METALLOPROTEASE INHIBITOR"/>
    <property type="match status" value="1"/>
</dbReference>
<comment type="subcellular location">
    <subcellularLocation>
        <location evidence="1">Secreted</location>
    </subcellularLocation>
</comment>
<feature type="signal peptide" evidence="6">
    <location>
        <begin position="1"/>
        <end position="19"/>
    </location>
</feature>
<evidence type="ECO:0000313" key="9">
    <source>
        <dbReference type="Proteomes" id="UP000298663"/>
    </source>
</evidence>
<evidence type="ECO:0000256" key="6">
    <source>
        <dbReference type="SAM" id="SignalP"/>
    </source>
</evidence>
<reference evidence="8 9" key="1">
    <citation type="journal article" date="2015" name="Genome Biol.">
        <title>Comparative genomics of Steinernema reveals deeply conserved gene regulatory networks.</title>
        <authorList>
            <person name="Dillman A.R."/>
            <person name="Macchietto M."/>
            <person name="Porter C.F."/>
            <person name="Rogers A."/>
            <person name="Williams B."/>
            <person name="Antoshechkin I."/>
            <person name="Lee M.M."/>
            <person name="Goodwin Z."/>
            <person name="Lu X."/>
            <person name="Lewis E.E."/>
            <person name="Goodrich-Blair H."/>
            <person name="Stock S.P."/>
            <person name="Adams B.J."/>
            <person name="Sternberg P.W."/>
            <person name="Mortazavi A."/>
        </authorList>
    </citation>
    <scope>NUCLEOTIDE SEQUENCE [LARGE SCALE GENOMIC DNA]</scope>
    <source>
        <strain evidence="8 9">ALL</strain>
    </source>
</reference>
<dbReference type="GO" id="GO:0002020">
    <property type="term" value="F:protease binding"/>
    <property type="evidence" value="ECO:0007669"/>
    <property type="project" value="TreeGrafter"/>
</dbReference>
<dbReference type="InterPro" id="IPR001820">
    <property type="entry name" value="TIMP"/>
</dbReference>
<dbReference type="GO" id="GO:0031012">
    <property type="term" value="C:extracellular matrix"/>
    <property type="evidence" value="ECO:0007669"/>
    <property type="project" value="TreeGrafter"/>
</dbReference>
<evidence type="ECO:0000256" key="5">
    <source>
        <dbReference type="PIRSR" id="PIRSR601820-3"/>
    </source>
</evidence>
<name>A0A4U5LWH3_STECR</name>
<keyword evidence="9" id="KW-1185">Reference proteome</keyword>
<evidence type="ECO:0000259" key="7">
    <source>
        <dbReference type="PROSITE" id="PS50189"/>
    </source>
</evidence>
<dbReference type="InterPro" id="IPR008993">
    <property type="entry name" value="TIMP-like_OB-fold"/>
</dbReference>
<reference evidence="8 9" key="2">
    <citation type="journal article" date="2019" name="G3 (Bethesda)">
        <title>Hybrid Assembly of the Genome of the Entomopathogenic Nematode Steinernema carpocapsae Identifies the X-Chromosome.</title>
        <authorList>
            <person name="Serra L."/>
            <person name="Macchietto M."/>
            <person name="Macias-Munoz A."/>
            <person name="McGill C.J."/>
            <person name="Rodriguez I.M."/>
            <person name="Rodriguez B."/>
            <person name="Murad R."/>
            <person name="Mortazavi A."/>
        </authorList>
    </citation>
    <scope>NUCLEOTIDE SEQUENCE [LARGE SCALE GENOMIC DNA]</scope>
    <source>
        <strain evidence="8 9">ALL</strain>
    </source>
</reference>
<keyword evidence="4" id="KW-0479">Metal-binding</keyword>
<dbReference type="PANTHER" id="PTHR11844:SF25">
    <property type="entry name" value="NTR DOMAIN-CONTAINING PROTEIN"/>
    <property type="match status" value="1"/>
</dbReference>
<comment type="caution">
    <text evidence="8">The sequence shown here is derived from an EMBL/GenBank/DDBJ whole genome shotgun (WGS) entry which is preliminary data.</text>
</comment>
<dbReference type="EMBL" id="AZBU02000011">
    <property type="protein sequence ID" value="TKR60536.1"/>
    <property type="molecule type" value="Genomic_DNA"/>
</dbReference>
<dbReference type="STRING" id="34508.A0A4U5LWH3"/>
<organism evidence="8 9">
    <name type="scientific">Steinernema carpocapsae</name>
    <name type="common">Entomopathogenic nematode</name>
    <dbReference type="NCBI Taxonomy" id="34508"/>
    <lineage>
        <taxon>Eukaryota</taxon>
        <taxon>Metazoa</taxon>
        <taxon>Ecdysozoa</taxon>
        <taxon>Nematoda</taxon>
        <taxon>Chromadorea</taxon>
        <taxon>Rhabditida</taxon>
        <taxon>Tylenchina</taxon>
        <taxon>Panagrolaimomorpha</taxon>
        <taxon>Strongyloidoidea</taxon>
        <taxon>Steinernematidae</taxon>
        <taxon>Steinernema</taxon>
    </lineage>
</organism>
<dbReference type="OrthoDB" id="5826152at2759"/>
<dbReference type="PROSITE" id="PS50189">
    <property type="entry name" value="NTR"/>
    <property type="match status" value="1"/>
</dbReference>
<dbReference type="Pfam" id="PF00965">
    <property type="entry name" value="TIMP"/>
    <property type="match status" value="1"/>
</dbReference>
<proteinExistence type="predicted"/>
<sequence length="168" mass="18565">MKSVLSAWFLIVFLGSAFACKCRVPSNKDAFFNADFVARFHVDVQSRDGLNVVYNVTIVEAFKIPEHASQNSTVALISPKDSAACGISLDLGKEYLLTGNLPDSRFLASTYSTSLDESLILISSCDQFGAVASEWNSVPEDLKDHLEKKKLENCFKLNLKVYCNPKTD</sequence>
<dbReference type="Gene3D" id="2.40.50.120">
    <property type="match status" value="1"/>
</dbReference>
<dbReference type="GO" id="GO:0008191">
    <property type="term" value="F:metalloendopeptidase inhibitor activity"/>
    <property type="evidence" value="ECO:0007669"/>
    <property type="project" value="InterPro"/>
</dbReference>
<dbReference type="Proteomes" id="UP000298663">
    <property type="component" value="Unassembled WGS sequence"/>
</dbReference>
<feature type="domain" description="NTR" evidence="7">
    <location>
        <begin position="20"/>
        <end position="154"/>
    </location>
</feature>
<keyword evidence="2" id="KW-0964">Secreted</keyword>
<keyword evidence="6" id="KW-0732">Signal</keyword>
<gene>
    <name evidence="8" type="ORF">L596_027769</name>
</gene>